<reference evidence="2" key="1">
    <citation type="submission" date="2016-10" db="EMBL/GenBank/DDBJ databases">
        <authorList>
            <person name="Varghese N."/>
            <person name="Submissions S."/>
        </authorList>
    </citation>
    <scope>NUCLEOTIDE SEQUENCE [LARGE SCALE GENOMIC DNA]</scope>
    <source>
        <strain evidence="2">LMG 24016</strain>
    </source>
</reference>
<protein>
    <recommendedName>
        <fullName evidence="3">PIN domain-containing protein</fullName>
    </recommendedName>
</protein>
<dbReference type="Proteomes" id="UP000243606">
    <property type="component" value="Unassembled WGS sequence"/>
</dbReference>
<dbReference type="InterPro" id="IPR016541">
    <property type="entry name" value="UCP008505"/>
</dbReference>
<gene>
    <name evidence="1" type="ORF">SAMN05216206_2788</name>
</gene>
<sequence length="174" mass="19791">MALDRKLYLLDANTLITSNGVYYPQTMVPELWSWLLHQSKIGRIKMPIEIYEEILAGKEDILTNWLKKPEVKENLILQEDADPVGVAHVTFNGYAADLNENELAYIGRDPFLISYALSSHIDRCVVSLETSKPTAQRQNRKVPDVCKALGAQCCDVFSMMRALDFKTGWDKIKL</sequence>
<accession>A0A1I3KDH2</accession>
<dbReference type="STRING" id="425504.SAMN05216206_2788"/>
<evidence type="ECO:0008006" key="3">
    <source>
        <dbReference type="Google" id="ProtNLM"/>
    </source>
</evidence>
<dbReference type="AlphaFoldDB" id="A0A1I3KDH2"/>
<evidence type="ECO:0000313" key="1">
    <source>
        <dbReference type="EMBL" id="SFI70434.1"/>
    </source>
</evidence>
<dbReference type="OrthoDB" id="338425at2"/>
<name>A0A1I3KDH2_9PSED</name>
<organism evidence="1 2">
    <name type="scientific">Pseudomonas guineae</name>
    <dbReference type="NCBI Taxonomy" id="425504"/>
    <lineage>
        <taxon>Bacteria</taxon>
        <taxon>Pseudomonadati</taxon>
        <taxon>Pseudomonadota</taxon>
        <taxon>Gammaproteobacteria</taxon>
        <taxon>Pseudomonadales</taxon>
        <taxon>Pseudomonadaceae</taxon>
        <taxon>Pseudomonas</taxon>
    </lineage>
</organism>
<dbReference type="EMBL" id="FOQL01000003">
    <property type="protein sequence ID" value="SFI70434.1"/>
    <property type="molecule type" value="Genomic_DNA"/>
</dbReference>
<evidence type="ECO:0000313" key="2">
    <source>
        <dbReference type="Proteomes" id="UP000243606"/>
    </source>
</evidence>
<keyword evidence="2" id="KW-1185">Reference proteome</keyword>
<proteinExistence type="predicted"/>
<dbReference type="RefSeq" id="WP_090242879.1">
    <property type="nucleotide sequence ID" value="NZ_FOQL01000003.1"/>
</dbReference>
<dbReference type="Pfam" id="PF14367">
    <property type="entry name" value="DUF4411"/>
    <property type="match status" value="1"/>
</dbReference>